<reference evidence="1 2" key="1">
    <citation type="submission" date="2017-02" db="EMBL/GenBank/DDBJ databases">
        <authorList>
            <person name="Peterson S.W."/>
        </authorList>
    </citation>
    <scope>NUCLEOTIDE SEQUENCE [LARGE SCALE GENOMIC DNA]</scope>
    <source>
        <strain evidence="1 2">ATCC BAA-1030</strain>
    </source>
</reference>
<dbReference type="AlphaFoldDB" id="A0A1T4LKG6"/>
<gene>
    <name evidence="1" type="ORF">SAMN02745116_00696</name>
</gene>
<accession>A0A1T4LKG6</accession>
<dbReference type="EMBL" id="FUXI01000006">
    <property type="protein sequence ID" value="SJZ55116.1"/>
    <property type="molecule type" value="Genomic_DNA"/>
</dbReference>
<sequence>MFKQIKELSKKLTLKIYGSGLFKEEVYDPEYQALFELSKETGRNISELVDDVGEE</sequence>
<protein>
    <submittedName>
        <fullName evidence="1">Uncharacterized protein</fullName>
    </submittedName>
</protein>
<organism evidence="1 2">
    <name type="scientific">Pilibacter termitis</name>
    <dbReference type="NCBI Taxonomy" id="263852"/>
    <lineage>
        <taxon>Bacteria</taxon>
        <taxon>Bacillati</taxon>
        <taxon>Bacillota</taxon>
        <taxon>Bacilli</taxon>
        <taxon>Lactobacillales</taxon>
        <taxon>Enterococcaceae</taxon>
        <taxon>Pilibacter</taxon>
    </lineage>
</organism>
<name>A0A1T4LKG6_9ENTE</name>
<keyword evidence="2" id="KW-1185">Reference proteome</keyword>
<dbReference type="RefSeq" id="WP_159443187.1">
    <property type="nucleotide sequence ID" value="NZ_FUXI01000006.1"/>
</dbReference>
<evidence type="ECO:0000313" key="1">
    <source>
        <dbReference type="EMBL" id="SJZ55116.1"/>
    </source>
</evidence>
<proteinExistence type="predicted"/>
<dbReference type="Proteomes" id="UP000190328">
    <property type="component" value="Unassembled WGS sequence"/>
</dbReference>
<evidence type="ECO:0000313" key="2">
    <source>
        <dbReference type="Proteomes" id="UP000190328"/>
    </source>
</evidence>